<dbReference type="InterPro" id="IPR000778">
    <property type="entry name" value="Cyt_b245_heavy_chain"/>
</dbReference>
<evidence type="ECO:0000256" key="2">
    <source>
        <dbReference type="ARBA" id="ARBA00022692"/>
    </source>
</evidence>
<comment type="subcellular location">
    <subcellularLocation>
        <location evidence="1">Membrane</location>
        <topology evidence="1">Multi-pass membrane protein</topology>
    </subcellularLocation>
</comment>
<dbReference type="GO" id="GO:0005886">
    <property type="term" value="C:plasma membrane"/>
    <property type="evidence" value="ECO:0007669"/>
    <property type="project" value="TreeGrafter"/>
</dbReference>
<accession>A0A9P4U0F7</accession>
<keyword evidence="11" id="KW-1185">Reference proteome</keyword>
<keyword evidence="4 8" id="KW-1133">Transmembrane helix</keyword>
<evidence type="ECO:0000256" key="6">
    <source>
        <dbReference type="ARBA" id="ARBA00023065"/>
    </source>
</evidence>
<dbReference type="EMBL" id="MU007029">
    <property type="protein sequence ID" value="KAF2431888.1"/>
    <property type="molecule type" value="Genomic_DNA"/>
</dbReference>
<feature type="transmembrane region" description="Helical" evidence="8">
    <location>
        <begin position="182"/>
        <end position="205"/>
    </location>
</feature>
<dbReference type="SFLD" id="SFLDS00052">
    <property type="entry name" value="Ferric_Reductase_Domain"/>
    <property type="match status" value="1"/>
</dbReference>
<name>A0A9P4U0F7_9PEZI</name>
<dbReference type="GO" id="GO:0016175">
    <property type="term" value="F:superoxide-generating NAD(P)H oxidase activity"/>
    <property type="evidence" value="ECO:0007669"/>
    <property type="project" value="TreeGrafter"/>
</dbReference>
<comment type="caution">
    <text evidence="10">The sequence shown here is derived from an EMBL/GenBank/DDBJ whole genome shotgun (WGS) entry which is preliminary data.</text>
</comment>
<proteinExistence type="predicted"/>
<dbReference type="InterPro" id="IPR017927">
    <property type="entry name" value="FAD-bd_FR_type"/>
</dbReference>
<reference evidence="10" key="1">
    <citation type="journal article" date="2020" name="Stud. Mycol.">
        <title>101 Dothideomycetes genomes: a test case for predicting lifestyles and emergence of pathogens.</title>
        <authorList>
            <person name="Haridas S."/>
            <person name="Albert R."/>
            <person name="Binder M."/>
            <person name="Bloem J."/>
            <person name="Labutti K."/>
            <person name="Salamov A."/>
            <person name="Andreopoulos B."/>
            <person name="Baker S."/>
            <person name="Barry K."/>
            <person name="Bills G."/>
            <person name="Bluhm B."/>
            <person name="Cannon C."/>
            <person name="Castanera R."/>
            <person name="Culley D."/>
            <person name="Daum C."/>
            <person name="Ezra D."/>
            <person name="Gonzalez J."/>
            <person name="Henrissat B."/>
            <person name="Kuo A."/>
            <person name="Liang C."/>
            <person name="Lipzen A."/>
            <person name="Lutzoni F."/>
            <person name="Magnuson J."/>
            <person name="Mondo S."/>
            <person name="Nolan M."/>
            <person name="Ohm R."/>
            <person name="Pangilinan J."/>
            <person name="Park H.-J."/>
            <person name="Ramirez L."/>
            <person name="Alfaro M."/>
            <person name="Sun H."/>
            <person name="Tritt A."/>
            <person name="Yoshinaga Y."/>
            <person name="Zwiers L.-H."/>
            <person name="Turgeon B."/>
            <person name="Goodwin S."/>
            <person name="Spatafora J."/>
            <person name="Crous P."/>
            <person name="Grigoriev I."/>
        </authorList>
    </citation>
    <scope>NUCLEOTIDE SEQUENCE</scope>
    <source>
        <strain evidence="10">CBS 130266</strain>
    </source>
</reference>
<dbReference type="GO" id="GO:0006811">
    <property type="term" value="P:monoatomic ion transport"/>
    <property type="evidence" value="ECO:0007669"/>
    <property type="project" value="UniProtKB-KW"/>
</dbReference>
<feature type="transmembrane region" description="Helical" evidence="8">
    <location>
        <begin position="20"/>
        <end position="38"/>
    </location>
</feature>
<dbReference type="PRINTS" id="PR00466">
    <property type="entry name" value="GP91PHOX"/>
</dbReference>
<dbReference type="InterPro" id="IPR013130">
    <property type="entry name" value="Fe3_Rdtase_TM_dom"/>
</dbReference>
<keyword evidence="7 8" id="KW-0472">Membrane</keyword>
<dbReference type="InterPro" id="IPR039261">
    <property type="entry name" value="FNR_nucleotide-bd"/>
</dbReference>
<keyword evidence="3" id="KW-0249">Electron transport</keyword>
<organism evidence="10 11">
    <name type="scientific">Tothia fuscella</name>
    <dbReference type="NCBI Taxonomy" id="1048955"/>
    <lineage>
        <taxon>Eukaryota</taxon>
        <taxon>Fungi</taxon>
        <taxon>Dikarya</taxon>
        <taxon>Ascomycota</taxon>
        <taxon>Pezizomycotina</taxon>
        <taxon>Dothideomycetes</taxon>
        <taxon>Pleosporomycetidae</taxon>
        <taxon>Venturiales</taxon>
        <taxon>Cylindrosympodiaceae</taxon>
        <taxon>Tothia</taxon>
    </lineage>
</organism>
<dbReference type="Pfam" id="PF08030">
    <property type="entry name" value="NAD_binding_6"/>
    <property type="match status" value="1"/>
</dbReference>
<keyword evidence="6" id="KW-0406">Ion transport</keyword>
<protein>
    <recommendedName>
        <fullName evidence="9">FAD-binding FR-type domain-containing protein</fullName>
    </recommendedName>
</protein>
<dbReference type="InterPro" id="IPR013112">
    <property type="entry name" value="FAD-bd_8"/>
</dbReference>
<evidence type="ECO:0000313" key="10">
    <source>
        <dbReference type="EMBL" id="KAF2431888.1"/>
    </source>
</evidence>
<feature type="transmembrane region" description="Helical" evidence="8">
    <location>
        <begin position="212"/>
        <end position="231"/>
    </location>
</feature>
<dbReference type="PANTHER" id="PTHR11972:SF69">
    <property type="entry name" value="FERRIC REDUCTION OXIDASE 6-RELATED"/>
    <property type="match status" value="1"/>
</dbReference>
<dbReference type="PROSITE" id="PS51384">
    <property type="entry name" value="FAD_FR"/>
    <property type="match status" value="1"/>
</dbReference>
<dbReference type="CDD" id="cd06186">
    <property type="entry name" value="NOX_Duox_like_FAD_NADP"/>
    <property type="match status" value="1"/>
</dbReference>
<dbReference type="Pfam" id="PF01794">
    <property type="entry name" value="Ferric_reduct"/>
    <property type="match status" value="1"/>
</dbReference>
<evidence type="ECO:0000256" key="7">
    <source>
        <dbReference type="ARBA" id="ARBA00023136"/>
    </source>
</evidence>
<feature type="transmembrane region" description="Helical" evidence="8">
    <location>
        <begin position="84"/>
        <end position="104"/>
    </location>
</feature>
<dbReference type="SFLD" id="SFLDG01168">
    <property type="entry name" value="Ferric_reductase_subgroup_(FRE"/>
    <property type="match status" value="1"/>
</dbReference>
<feature type="transmembrane region" description="Helical" evidence="8">
    <location>
        <begin position="149"/>
        <end position="170"/>
    </location>
</feature>
<dbReference type="OrthoDB" id="167398at2759"/>
<evidence type="ECO:0000256" key="8">
    <source>
        <dbReference type="SAM" id="Phobius"/>
    </source>
</evidence>
<feature type="transmembrane region" description="Helical" evidence="8">
    <location>
        <begin position="385"/>
        <end position="405"/>
    </location>
</feature>
<keyword evidence="2 8" id="KW-0812">Transmembrane</keyword>
<evidence type="ECO:0000256" key="1">
    <source>
        <dbReference type="ARBA" id="ARBA00004141"/>
    </source>
</evidence>
<dbReference type="PANTHER" id="PTHR11972">
    <property type="entry name" value="NADPH OXIDASE"/>
    <property type="match status" value="1"/>
</dbReference>
<dbReference type="SUPFAM" id="SSF52343">
    <property type="entry name" value="Ferredoxin reductase-like, C-terminal NADP-linked domain"/>
    <property type="match status" value="1"/>
</dbReference>
<evidence type="ECO:0000256" key="4">
    <source>
        <dbReference type="ARBA" id="ARBA00022989"/>
    </source>
</evidence>
<evidence type="ECO:0000256" key="3">
    <source>
        <dbReference type="ARBA" id="ARBA00022982"/>
    </source>
</evidence>
<sequence>MISAKTFQPVVEDQLTAARAYFLCIIGMLFCESLIRLPSYFMTYKKARSSVSPAKHWKPYVLLHKIITLPPLLSFITRHRLPSLFRLFVFVFLNFLWGWNRLLYSTDYKLYGWLTIANAGLGLLLAARTNLFSIVLRIPTPILLNYHRWIGRATFAHATLHLSLTIQQFVRTDQFAAVVVNARIRVGIVAWVALAIVYITSLSFIRRRWFEVFYYAHFLFLVFIAGALYHASKGPEFLLPGLGLWAIDRVIRFAHRFRKIVVKSVTYYPRDLTKFKFEGVQAAYPGQMAWIQVPSISYLNWHPFSIASAPGDSEGTIAIRGLGNYSKKAQLLAETRKCEDRMDSETGGQEVVVGSMPMVEASAVRMVLDGPYGIGRLQWDRYRTIVIVAGGIGITPGISIASYIVNRAAASTTTTTTTTTTGMGFEWHIHLLWVIKEKKHSQWFADELKKLASLAANPSMPVTMDVTIHVTGGGNSSEQTTTAIGQEEFALDNTVEKYDGPGIVHHHRPNLSEWFRCVKDGSKDTDIAVSLCGPKAMMNDARKAAAKASVESGVFHVEEEEFEL</sequence>
<feature type="domain" description="FAD-binding FR-type" evidence="9">
    <location>
        <begin position="255"/>
        <end position="378"/>
    </location>
</feature>
<dbReference type="SUPFAM" id="SSF63380">
    <property type="entry name" value="Riboflavin synthase domain-like"/>
    <property type="match status" value="1"/>
</dbReference>
<evidence type="ECO:0000256" key="5">
    <source>
        <dbReference type="ARBA" id="ARBA00023002"/>
    </source>
</evidence>
<evidence type="ECO:0000313" key="11">
    <source>
        <dbReference type="Proteomes" id="UP000800235"/>
    </source>
</evidence>
<gene>
    <name evidence="10" type="ORF">EJ08DRAFT_712277</name>
</gene>
<dbReference type="InterPro" id="IPR017938">
    <property type="entry name" value="Riboflavin_synthase-like_b-brl"/>
</dbReference>
<evidence type="ECO:0000259" key="9">
    <source>
        <dbReference type="PROSITE" id="PS51384"/>
    </source>
</evidence>
<dbReference type="AlphaFoldDB" id="A0A9P4U0F7"/>
<keyword evidence="5" id="KW-0560">Oxidoreductase</keyword>
<dbReference type="InterPro" id="IPR050369">
    <property type="entry name" value="RBOH/FRE"/>
</dbReference>
<dbReference type="InterPro" id="IPR013121">
    <property type="entry name" value="Fe_red_NAD-bd_6"/>
</dbReference>
<dbReference type="Proteomes" id="UP000800235">
    <property type="component" value="Unassembled WGS sequence"/>
</dbReference>
<dbReference type="Pfam" id="PF08022">
    <property type="entry name" value="FAD_binding_8"/>
    <property type="match status" value="1"/>
</dbReference>
<keyword evidence="6" id="KW-0813">Transport</keyword>
<dbReference type="Gene3D" id="3.40.50.80">
    <property type="entry name" value="Nucleotide-binding domain of ferredoxin-NADP reductase (FNR) module"/>
    <property type="match status" value="1"/>
</dbReference>
<feature type="transmembrane region" description="Helical" evidence="8">
    <location>
        <begin position="110"/>
        <end position="128"/>
    </location>
</feature>